<name>A0AAN7WMJ1_9SACH</name>
<protein>
    <recommendedName>
        <fullName evidence="3">Phosphoglycerate mutase</fullName>
    </recommendedName>
</protein>
<comment type="caution">
    <text evidence="1">The sequence shown here is derived from an EMBL/GenBank/DDBJ whole genome shotgun (WGS) entry which is preliminary data.</text>
</comment>
<dbReference type="GO" id="GO:0005737">
    <property type="term" value="C:cytoplasm"/>
    <property type="evidence" value="ECO:0007669"/>
    <property type="project" value="TreeGrafter"/>
</dbReference>
<sequence>MTQDKKPLIQIKALPGYFAAYRTTESNDIDSTKVNHLDLINHTSWKELYANIPTDTDRHEYKLLVLARHGQGYHNAAILRYGQELWSKKWGVLNGDEHGEWLDSKLTPLGKKQVSNTGKEVLLPMIQDLKILPHQFFSSPMRRCLETFIGSWDHVFKEFPELVDNQKPLQVKIFENLRETLNTHPCNERVNHSITVKEYQDYKTPSGVTVHWDYEDNYPEEDQLWSTDHWETKEEIDLRIRDALTSVFENVTSNDKLISITCHSKVIESILRITNHPAIHKLDTAKVVCIIVEIEK</sequence>
<dbReference type="PANTHER" id="PTHR48100:SF1">
    <property type="entry name" value="HISTIDINE PHOSPHATASE FAMILY PROTEIN-RELATED"/>
    <property type="match status" value="1"/>
</dbReference>
<dbReference type="Gene3D" id="3.40.50.1240">
    <property type="entry name" value="Phosphoglycerate mutase-like"/>
    <property type="match status" value="1"/>
</dbReference>
<evidence type="ECO:0008006" key="3">
    <source>
        <dbReference type="Google" id="ProtNLM"/>
    </source>
</evidence>
<dbReference type="AlphaFoldDB" id="A0AAN7WMJ1"/>
<reference evidence="2" key="1">
    <citation type="submission" date="2023-07" db="EMBL/GenBank/DDBJ databases">
        <title>A draft genome of Kazachstania heterogenica Y-27499.</title>
        <authorList>
            <person name="Donic C."/>
            <person name="Kralova J.S."/>
            <person name="Fidel L."/>
            <person name="Ben-Dor S."/>
            <person name="Jung S."/>
        </authorList>
    </citation>
    <scope>NUCLEOTIDE SEQUENCE [LARGE SCALE GENOMIC DNA]</scope>
    <source>
        <strain evidence="2">Y27499</strain>
    </source>
</reference>
<dbReference type="Proteomes" id="UP001306508">
    <property type="component" value="Unassembled WGS sequence"/>
</dbReference>
<dbReference type="SMART" id="SM00855">
    <property type="entry name" value="PGAM"/>
    <property type="match status" value="1"/>
</dbReference>
<accession>A0AAN7WMJ1</accession>
<dbReference type="InterPro" id="IPR029033">
    <property type="entry name" value="His_PPase_superfam"/>
</dbReference>
<keyword evidence="2" id="KW-1185">Reference proteome</keyword>
<evidence type="ECO:0000313" key="1">
    <source>
        <dbReference type="EMBL" id="KAK5778842.1"/>
    </source>
</evidence>
<gene>
    <name evidence="1" type="ORF">RI543_003767</name>
</gene>
<dbReference type="InterPro" id="IPR050275">
    <property type="entry name" value="PGM_Phosphatase"/>
</dbReference>
<organism evidence="1 2">
    <name type="scientific">Arxiozyma heterogenica</name>
    <dbReference type="NCBI Taxonomy" id="278026"/>
    <lineage>
        <taxon>Eukaryota</taxon>
        <taxon>Fungi</taxon>
        <taxon>Dikarya</taxon>
        <taxon>Ascomycota</taxon>
        <taxon>Saccharomycotina</taxon>
        <taxon>Saccharomycetes</taxon>
        <taxon>Saccharomycetales</taxon>
        <taxon>Saccharomycetaceae</taxon>
        <taxon>Arxiozyma</taxon>
    </lineage>
</organism>
<dbReference type="FunFam" id="3.40.50.1240:FF:000054">
    <property type="entry name" value="Putative phosphomutase"/>
    <property type="match status" value="1"/>
</dbReference>
<proteinExistence type="predicted"/>
<dbReference type="SUPFAM" id="SSF53254">
    <property type="entry name" value="Phosphoglycerate mutase-like"/>
    <property type="match status" value="1"/>
</dbReference>
<dbReference type="CDD" id="cd07067">
    <property type="entry name" value="HP_PGM_like"/>
    <property type="match status" value="1"/>
</dbReference>
<dbReference type="GO" id="GO:0016791">
    <property type="term" value="F:phosphatase activity"/>
    <property type="evidence" value="ECO:0007669"/>
    <property type="project" value="TreeGrafter"/>
</dbReference>
<evidence type="ECO:0000313" key="2">
    <source>
        <dbReference type="Proteomes" id="UP001306508"/>
    </source>
</evidence>
<dbReference type="InterPro" id="IPR013078">
    <property type="entry name" value="His_Pase_superF_clade-1"/>
</dbReference>
<dbReference type="PANTHER" id="PTHR48100">
    <property type="entry name" value="BROAD-SPECIFICITY PHOSPHATASE YOR283W-RELATED"/>
    <property type="match status" value="1"/>
</dbReference>
<dbReference type="EMBL" id="JAWIZZ010000051">
    <property type="protein sequence ID" value="KAK5778842.1"/>
    <property type="molecule type" value="Genomic_DNA"/>
</dbReference>